<dbReference type="AlphaFoldDB" id="A0A8X6TYN9"/>
<organism evidence="3 4">
    <name type="scientific">Nephila pilipes</name>
    <name type="common">Giant wood spider</name>
    <name type="synonym">Nephila maculata</name>
    <dbReference type="NCBI Taxonomy" id="299642"/>
    <lineage>
        <taxon>Eukaryota</taxon>
        <taxon>Metazoa</taxon>
        <taxon>Ecdysozoa</taxon>
        <taxon>Arthropoda</taxon>
        <taxon>Chelicerata</taxon>
        <taxon>Arachnida</taxon>
        <taxon>Araneae</taxon>
        <taxon>Araneomorphae</taxon>
        <taxon>Entelegynae</taxon>
        <taxon>Araneoidea</taxon>
        <taxon>Nephilidae</taxon>
        <taxon>Nephila</taxon>
    </lineage>
</organism>
<evidence type="ECO:0000259" key="2">
    <source>
        <dbReference type="Pfam" id="PF13843"/>
    </source>
</evidence>
<dbReference type="EMBL" id="BMAW01068359">
    <property type="protein sequence ID" value="GFT64055.1"/>
    <property type="molecule type" value="Genomic_DNA"/>
</dbReference>
<keyword evidence="1" id="KW-0732">Signal</keyword>
<protein>
    <submittedName>
        <fullName evidence="3">PiggyBac transposable element-derived protein 4</fullName>
    </submittedName>
</protein>
<sequence length="103" mass="12288">MKRFLFLLLLQGVVQKPTKRWFGSKRPMLSNPFFGKLMSDMRYGLMKFLHFENNDVFDKMLHPNPNLRKISEFHDLVVKKFKSVHMPKPNIFVDESLIAYKGR</sequence>
<accession>A0A8X6TYN9</accession>
<keyword evidence="4" id="KW-1185">Reference proteome</keyword>
<feature type="chain" id="PRO_5036503001" evidence="1">
    <location>
        <begin position="16"/>
        <end position="103"/>
    </location>
</feature>
<reference evidence="3" key="1">
    <citation type="submission" date="2020-08" db="EMBL/GenBank/DDBJ databases">
        <title>Multicomponent nature underlies the extraordinary mechanical properties of spider dragline silk.</title>
        <authorList>
            <person name="Kono N."/>
            <person name="Nakamura H."/>
            <person name="Mori M."/>
            <person name="Yoshida Y."/>
            <person name="Ohtoshi R."/>
            <person name="Malay A.D."/>
            <person name="Moran D.A.P."/>
            <person name="Tomita M."/>
            <person name="Numata K."/>
            <person name="Arakawa K."/>
        </authorList>
    </citation>
    <scope>NUCLEOTIDE SEQUENCE</scope>
</reference>
<dbReference type="Proteomes" id="UP000887013">
    <property type="component" value="Unassembled WGS sequence"/>
</dbReference>
<gene>
    <name evidence="3" type="primary">PGBD4_541</name>
    <name evidence="3" type="ORF">NPIL_131401</name>
</gene>
<name>A0A8X6TYN9_NEPPI</name>
<feature type="domain" description="PiggyBac transposable element-derived protein" evidence="2">
    <location>
        <begin position="1"/>
        <end position="103"/>
    </location>
</feature>
<dbReference type="Pfam" id="PF13843">
    <property type="entry name" value="DDE_Tnp_1_7"/>
    <property type="match status" value="1"/>
</dbReference>
<dbReference type="OrthoDB" id="6432632at2759"/>
<dbReference type="InterPro" id="IPR029526">
    <property type="entry name" value="PGBD"/>
</dbReference>
<evidence type="ECO:0000313" key="3">
    <source>
        <dbReference type="EMBL" id="GFT64055.1"/>
    </source>
</evidence>
<evidence type="ECO:0000313" key="4">
    <source>
        <dbReference type="Proteomes" id="UP000887013"/>
    </source>
</evidence>
<evidence type="ECO:0000256" key="1">
    <source>
        <dbReference type="SAM" id="SignalP"/>
    </source>
</evidence>
<comment type="caution">
    <text evidence="3">The sequence shown here is derived from an EMBL/GenBank/DDBJ whole genome shotgun (WGS) entry which is preliminary data.</text>
</comment>
<feature type="signal peptide" evidence="1">
    <location>
        <begin position="1"/>
        <end position="15"/>
    </location>
</feature>
<proteinExistence type="predicted"/>